<dbReference type="InParanoid" id="A7EBC8"/>
<dbReference type="GeneID" id="5492155"/>
<sequence>MYAQYAGFGRKSMVQVAVRIRGMSMQSEAELARFY</sequence>
<evidence type="ECO:0000313" key="1">
    <source>
        <dbReference type="EMBL" id="EDN99756.1"/>
    </source>
</evidence>
<dbReference type="HOGENOM" id="CLU_3368742_0_0_1"/>
<dbReference type="EMBL" id="CH476623">
    <property type="protein sequence ID" value="EDN99756.1"/>
    <property type="molecule type" value="Genomic_DNA"/>
</dbReference>
<dbReference type="AlphaFoldDB" id="A7EBC8"/>
<evidence type="ECO:0000313" key="2">
    <source>
        <dbReference type="Proteomes" id="UP000001312"/>
    </source>
</evidence>
<proteinExistence type="predicted"/>
<keyword evidence="2" id="KW-1185">Reference proteome</keyword>
<dbReference type="Proteomes" id="UP000001312">
    <property type="component" value="Unassembled WGS sequence"/>
</dbReference>
<reference evidence="2" key="1">
    <citation type="journal article" date="2011" name="PLoS Genet.">
        <title>Genomic analysis of the necrotrophic fungal pathogens Sclerotinia sclerotiorum and Botrytis cinerea.</title>
        <authorList>
            <person name="Amselem J."/>
            <person name="Cuomo C.A."/>
            <person name="van Kan J.A."/>
            <person name="Viaud M."/>
            <person name="Benito E.P."/>
            <person name="Couloux A."/>
            <person name="Coutinho P.M."/>
            <person name="de Vries R.P."/>
            <person name="Dyer P.S."/>
            <person name="Fillinger S."/>
            <person name="Fournier E."/>
            <person name="Gout L."/>
            <person name="Hahn M."/>
            <person name="Kohn L."/>
            <person name="Lapalu N."/>
            <person name="Plummer K.M."/>
            <person name="Pradier J.M."/>
            <person name="Quevillon E."/>
            <person name="Sharon A."/>
            <person name="Simon A."/>
            <person name="ten Have A."/>
            <person name="Tudzynski B."/>
            <person name="Tudzynski P."/>
            <person name="Wincker P."/>
            <person name="Andrew M."/>
            <person name="Anthouard V."/>
            <person name="Beever R.E."/>
            <person name="Beffa R."/>
            <person name="Benoit I."/>
            <person name="Bouzid O."/>
            <person name="Brault B."/>
            <person name="Chen Z."/>
            <person name="Choquer M."/>
            <person name="Collemare J."/>
            <person name="Cotton P."/>
            <person name="Danchin E.G."/>
            <person name="Da Silva C."/>
            <person name="Gautier A."/>
            <person name="Giraud C."/>
            <person name="Giraud T."/>
            <person name="Gonzalez C."/>
            <person name="Grossetete S."/>
            <person name="Guldener U."/>
            <person name="Henrissat B."/>
            <person name="Howlett B.J."/>
            <person name="Kodira C."/>
            <person name="Kretschmer M."/>
            <person name="Lappartient A."/>
            <person name="Leroch M."/>
            <person name="Levis C."/>
            <person name="Mauceli E."/>
            <person name="Neuveglise C."/>
            <person name="Oeser B."/>
            <person name="Pearson M."/>
            <person name="Poulain J."/>
            <person name="Poussereau N."/>
            <person name="Quesneville H."/>
            <person name="Rascle C."/>
            <person name="Schumacher J."/>
            <person name="Segurens B."/>
            <person name="Sexton A."/>
            <person name="Silva E."/>
            <person name="Sirven C."/>
            <person name="Soanes D.M."/>
            <person name="Talbot N.J."/>
            <person name="Templeton M."/>
            <person name="Yandava C."/>
            <person name="Yarden O."/>
            <person name="Zeng Q."/>
            <person name="Rollins J.A."/>
            <person name="Lebrun M.H."/>
            <person name="Dickman M."/>
        </authorList>
    </citation>
    <scope>NUCLEOTIDE SEQUENCE [LARGE SCALE GENOMIC DNA]</scope>
    <source>
        <strain evidence="2">ATCC 18683 / 1980 / Ss-1</strain>
    </source>
</reference>
<dbReference type="KEGG" id="ssl:SS1G_02614"/>
<organism evidence="1 2">
    <name type="scientific">Sclerotinia sclerotiorum (strain ATCC 18683 / 1980 / Ss-1)</name>
    <name type="common">White mold</name>
    <name type="synonym">Whetzelinia sclerotiorum</name>
    <dbReference type="NCBI Taxonomy" id="665079"/>
    <lineage>
        <taxon>Eukaryota</taxon>
        <taxon>Fungi</taxon>
        <taxon>Dikarya</taxon>
        <taxon>Ascomycota</taxon>
        <taxon>Pezizomycotina</taxon>
        <taxon>Leotiomycetes</taxon>
        <taxon>Helotiales</taxon>
        <taxon>Sclerotiniaceae</taxon>
        <taxon>Sclerotinia</taxon>
    </lineage>
</organism>
<gene>
    <name evidence="1" type="ORF">SS1G_02614</name>
</gene>
<accession>A7EBC8</accession>
<dbReference type="RefSeq" id="XP_001596394.1">
    <property type="nucleotide sequence ID" value="XM_001596344.1"/>
</dbReference>
<name>A7EBC8_SCLS1</name>
<protein>
    <submittedName>
        <fullName evidence="1">Uncharacterized protein</fullName>
    </submittedName>
</protein>